<accession>A0A6J6PQN4</accession>
<gene>
    <name evidence="1" type="ORF">UFOPK2366_01157</name>
</gene>
<organism evidence="1">
    <name type="scientific">freshwater metagenome</name>
    <dbReference type="NCBI Taxonomy" id="449393"/>
    <lineage>
        <taxon>unclassified sequences</taxon>
        <taxon>metagenomes</taxon>
        <taxon>ecological metagenomes</taxon>
    </lineage>
</organism>
<name>A0A6J6PQN4_9ZZZZ</name>
<dbReference type="AlphaFoldDB" id="A0A6J6PQN4"/>
<dbReference type="EMBL" id="CAEZXM010000214">
    <property type="protein sequence ID" value="CAB4698808.1"/>
    <property type="molecule type" value="Genomic_DNA"/>
</dbReference>
<reference evidence="1" key="1">
    <citation type="submission" date="2020-05" db="EMBL/GenBank/DDBJ databases">
        <authorList>
            <person name="Chiriac C."/>
            <person name="Salcher M."/>
            <person name="Ghai R."/>
            <person name="Kavagutti S V."/>
        </authorList>
    </citation>
    <scope>NUCLEOTIDE SEQUENCE</scope>
</reference>
<sequence>MNSSVSSAASRRFELGVDNTGLPATVIIARTWPSPGSVISSASAATGYSPMISGRLRTRVWPRPVLKPGPVPDWPRVLAPPATGIANIAPPGLSKLPVRMLMTSMSHDAVVPNSVVVVPIRP</sequence>
<protein>
    <submittedName>
        <fullName evidence="1">Unannotated protein</fullName>
    </submittedName>
</protein>
<proteinExistence type="predicted"/>
<evidence type="ECO:0000313" key="1">
    <source>
        <dbReference type="EMBL" id="CAB4698808.1"/>
    </source>
</evidence>